<dbReference type="InterPro" id="IPR001611">
    <property type="entry name" value="Leu-rich_rpt"/>
</dbReference>
<dbReference type="InterPro" id="IPR011081">
    <property type="entry name" value="Big_4"/>
</dbReference>
<evidence type="ECO:0000256" key="2">
    <source>
        <dbReference type="ARBA" id="ARBA00022614"/>
    </source>
</evidence>
<dbReference type="InterPro" id="IPR003343">
    <property type="entry name" value="Big_2"/>
</dbReference>
<dbReference type="SUPFAM" id="SSF49373">
    <property type="entry name" value="Invasin/intimin cell-adhesion fragments"/>
    <property type="match status" value="1"/>
</dbReference>
<evidence type="ECO:0000256" key="3">
    <source>
        <dbReference type="ARBA" id="ARBA00022729"/>
    </source>
</evidence>
<gene>
    <name evidence="7" type="ORF">B1526_0272</name>
</gene>
<feature type="signal peptide" evidence="5">
    <location>
        <begin position="1"/>
        <end position="28"/>
    </location>
</feature>
<dbReference type="InterPro" id="IPR001119">
    <property type="entry name" value="SLH_dom"/>
</dbReference>
<dbReference type="Proteomes" id="UP000218399">
    <property type="component" value="Unassembled WGS sequence"/>
</dbReference>
<dbReference type="Pfam" id="PF00395">
    <property type="entry name" value="SLH"/>
    <property type="match status" value="1"/>
</dbReference>
<evidence type="ECO:0000256" key="4">
    <source>
        <dbReference type="ARBA" id="ARBA00022737"/>
    </source>
</evidence>
<name>A0A2A2EIB3_9BIFI</name>
<keyword evidence="8" id="KW-1185">Reference proteome</keyword>
<evidence type="ECO:0000256" key="5">
    <source>
        <dbReference type="SAM" id="SignalP"/>
    </source>
</evidence>
<dbReference type="AlphaFoldDB" id="A0A2A2EIB3"/>
<comment type="similarity">
    <text evidence="1">Belongs to the internalin family.</text>
</comment>
<dbReference type="Pfam" id="PF02368">
    <property type="entry name" value="Big_2"/>
    <property type="match status" value="1"/>
</dbReference>
<dbReference type="Pfam" id="PF07532">
    <property type="entry name" value="Big_4"/>
    <property type="match status" value="1"/>
</dbReference>
<dbReference type="PANTHER" id="PTHR46652:SF3">
    <property type="entry name" value="LEUCINE-RICH REPEAT-CONTAINING PROTEIN 9"/>
    <property type="match status" value="1"/>
</dbReference>
<dbReference type="PROSITE" id="PS51450">
    <property type="entry name" value="LRR"/>
    <property type="match status" value="7"/>
</dbReference>
<organism evidence="7 8">
    <name type="scientific">Bifidobacterium criceti</name>
    <dbReference type="NCBI Taxonomy" id="1960969"/>
    <lineage>
        <taxon>Bacteria</taxon>
        <taxon>Bacillati</taxon>
        <taxon>Actinomycetota</taxon>
        <taxon>Actinomycetes</taxon>
        <taxon>Bifidobacteriales</taxon>
        <taxon>Bifidobacteriaceae</taxon>
        <taxon>Bifidobacterium</taxon>
    </lineage>
</organism>
<feature type="domain" description="SLH" evidence="6">
    <location>
        <begin position="951"/>
        <end position="1014"/>
    </location>
</feature>
<dbReference type="RefSeq" id="WP_095614351.1">
    <property type="nucleotide sequence ID" value="NZ_MVOH01000004.1"/>
</dbReference>
<proteinExistence type="inferred from homology"/>
<dbReference type="Gene3D" id="3.80.10.10">
    <property type="entry name" value="Ribonuclease Inhibitor"/>
    <property type="match status" value="2"/>
</dbReference>
<dbReference type="SUPFAM" id="SSF52058">
    <property type="entry name" value="L domain-like"/>
    <property type="match status" value="1"/>
</dbReference>
<dbReference type="Pfam" id="PF16403">
    <property type="entry name" value="Bact_surface_Ig-like"/>
    <property type="match status" value="1"/>
</dbReference>
<dbReference type="InterPro" id="IPR013783">
    <property type="entry name" value="Ig-like_fold"/>
</dbReference>
<dbReference type="InterPro" id="IPR032675">
    <property type="entry name" value="LRR_dom_sf"/>
</dbReference>
<feature type="domain" description="SLH" evidence="6">
    <location>
        <begin position="1021"/>
        <end position="1082"/>
    </location>
</feature>
<dbReference type="Gene3D" id="2.60.40.1220">
    <property type="match status" value="1"/>
</dbReference>
<reference evidence="7 8" key="1">
    <citation type="journal article" date="2017" name="ISME J.">
        <title>Unveiling bifidobacterial biogeography across the mammalian branch of the tree of life.</title>
        <authorList>
            <person name="Milani C."/>
            <person name="Mangifesta M."/>
            <person name="Mancabelli L."/>
            <person name="Lugli G.A."/>
            <person name="James K."/>
            <person name="Duranti S."/>
            <person name="Turroni F."/>
            <person name="Ferrario C."/>
            <person name="Ossiprandi M.C."/>
            <person name="van Sinderen D."/>
            <person name="Ventura M."/>
        </authorList>
    </citation>
    <scope>NUCLEOTIDE SEQUENCE [LARGE SCALE GENOMIC DNA]</scope>
    <source>
        <strain evidence="8">Ham19E</strain>
    </source>
</reference>
<protein>
    <submittedName>
        <fullName evidence="7">Leucine Rich repeats (2 copies)</fullName>
    </submittedName>
</protein>
<dbReference type="InterPro" id="IPR032179">
    <property type="entry name" value="Cry22Aa_Ig-like"/>
</dbReference>
<dbReference type="Gene3D" id="2.60.40.10">
    <property type="entry name" value="Immunoglobulins"/>
    <property type="match status" value="1"/>
</dbReference>
<feature type="chain" id="PRO_5012042028" evidence="5">
    <location>
        <begin position="29"/>
        <end position="1082"/>
    </location>
</feature>
<dbReference type="InterPro" id="IPR003591">
    <property type="entry name" value="Leu-rich_rpt_typical-subtyp"/>
</dbReference>
<dbReference type="OrthoDB" id="3221935at2"/>
<dbReference type="EMBL" id="MVOH01000004">
    <property type="protein sequence ID" value="PAU68638.1"/>
    <property type="molecule type" value="Genomic_DNA"/>
</dbReference>
<dbReference type="GO" id="GO:0005975">
    <property type="term" value="P:carbohydrate metabolic process"/>
    <property type="evidence" value="ECO:0007669"/>
    <property type="project" value="UniProtKB-ARBA"/>
</dbReference>
<evidence type="ECO:0000256" key="1">
    <source>
        <dbReference type="ARBA" id="ARBA00009432"/>
    </source>
</evidence>
<evidence type="ECO:0000313" key="7">
    <source>
        <dbReference type="EMBL" id="PAU68638.1"/>
    </source>
</evidence>
<dbReference type="Gene3D" id="2.60.40.1080">
    <property type="match status" value="1"/>
</dbReference>
<dbReference type="SMART" id="SM00365">
    <property type="entry name" value="LRR_SD22"/>
    <property type="match status" value="7"/>
</dbReference>
<dbReference type="SMART" id="SM00635">
    <property type="entry name" value="BID_2"/>
    <property type="match status" value="1"/>
</dbReference>
<dbReference type="InterPro" id="IPR014755">
    <property type="entry name" value="Cu-Rt/internalin_Ig-like"/>
</dbReference>
<dbReference type="PROSITE" id="PS51272">
    <property type="entry name" value="SLH"/>
    <property type="match status" value="3"/>
</dbReference>
<dbReference type="InterPro" id="IPR025875">
    <property type="entry name" value="Leu-rich_rpt_4"/>
</dbReference>
<keyword evidence="2" id="KW-0433">Leucine-rich repeat</keyword>
<accession>A0A2A2EIB3</accession>
<evidence type="ECO:0000259" key="6">
    <source>
        <dbReference type="PROSITE" id="PS51272"/>
    </source>
</evidence>
<comment type="caution">
    <text evidence="7">The sequence shown here is derived from an EMBL/GenBank/DDBJ whole genome shotgun (WGS) entry which is preliminary data.</text>
</comment>
<sequence length="1082" mass="116765">MGFLHHVRRYIGAALACALLVPALPAYAEEGRAAASSCTIGTSTFTQCLPDGNLAAAVSSAAHADVNAVITQQSVDSVSSLHARNAQIKDLTGLQTFNKLTDVQLSNNSIESIDPLASMTQLRSLQLYNNRISDLTPLSKLTSLEKLGLGDNAISDITPVSSLGNLKSLNISHNTVDNIAAVRSLGNLEYLWAAGNKLSNIDAVNALTKLLGGDFSENQITSVANVTADPEQYLVLTGQLIESVVTVNRGDTVSVQMPIGYDGKHVAPSSVDNNGTYNADNGHISWKTTDQYSGMGFTAVFMSQGGGQSGDMPFSGVVRLRVVYNGEPDQYHVTDGMGARPSKKPQQITAAHQTTCTDGTSTIADCFPDAAFAKAIASALGASVTDVVSAQKLDTIEEISAPNAGITHISGAEHLTNLKSVFLSGNPISDLSPLSTLQKISNIQIYDAMISDVSALSDKPELWGLGLGNNYIADFGVIKNVPKLAWADIYSNLVNDVSFVTQWPRLDALWLSGNPFTDVSPIAKIPQLRRLQLETNSISDMSPLKDCTPSQYSMNDNQAIKMEDVTVEAGGSVTLQMPKGKAGGYLHPTELSDDTAVFDGKTGTVTWKNVKNKGTYYAYFSESDDMDYLYGGVVFRTVNVDFQDKTAPTFGPIYDTYATINEPFDPLMDVTASDDVDGDVTSRITVALNEIDIHTPGTYRVRYHVQDSAGNETWGGRRVTVTDATIKSIKTWPTYAELNKPVTPNEYAEATWTDGKVSTERAMWEKIDPAQFAKAGTFEVQGTVHGQKVTQKVIVQAKVQNVAVAGEAAIDGFLLLNAKSTAQLSAKITPEGATVAATKWTSADEKIAKVDAKGTVTAVAQGSTTITVDVDGKTASIPVKVRPRFTDVPTDTLFASDIDWLASVRITTGNTDGSYGYNGTLTRQDMAVFMYRLAKLRGDKSAVDFKPTAADYKRFKDVKQGQWPATEILWMASVGITKGNTDGTFGCNDKLTRRDMAIFLYRLAKHLGDTTTEGFTPTDADYKKFSDIRKGDFGAYEILWMSSNGITNGKYDGSYGCMDALSRKDMAVFLHRINEHIKHNHK</sequence>
<dbReference type="Pfam" id="PF12799">
    <property type="entry name" value="LRR_4"/>
    <property type="match status" value="1"/>
</dbReference>
<evidence type="ECO:0000313" key="8">
    <source>
        <dbReference type="Proteomes" id="UP000218399"/>
    </source>
</evidence>
<dbReference type="PANTHER" id="PTHR46652">
    <property type="entry name" value="LEUCINE-RICH REPEAT AND IQ DOMAIN-CONTAINING PROTEIN 1-RELATED"/>
    <property type="match status" value="1"/>
</dbReference>
<dbReference type="InterPro" id="IPR008964">
    <property type="entry name" value="Invasin/intimin_cell_adhesion"/>
</dbReference>
<keyword evidence="3 5" id="KW-0732">Signal</keyword>
<dbReference type="InterPro" id="IPR050836">
    <property type="entry name" value="SDS22/Internalin_LRR"/>
</dbReference>
<feature type="domain" description="SLH" evidence="6">
    <location>
        <begin position="881"/>
        <end position="944"/>
    </location>
</feature>
<keyword evidence="4" id="KW-0677">Repeat</keyword>
<dbReference type="SMART" id="SM00369">
    <property type="entry name" value="LRR_TYP"/>
    <property type="match status" value="4"/>
</dbReference>